<gene>
    <name evidence="5" type="primary">LOC117365602</name>
</gene>
<feature type="compositionally biased region" description="Polar residues" evidence="3">
    <location>
        <begin position="649"/>
        <end position="666"/>
    </location>
</feature>
<dbReference type="Proteomes" id="UP000515159">
    <property type="component" value="Chromosome 8"/>
</dbReference>
<name>A0A6P8S485_GEOSA</name>
<feature type="region of interest" description="Disordered" evidence="3">
    <location>
        <begin position="235"/>
        <end position="255"/>
    </location>
</feature>
<dbReference type="AlphaFoldDB" id="A0A6P8S485"/>
<evidence type="ECO:0000256" key="2">
    <source>
        <dbReference type="ARBA" id="ARBA00023054"/>
    </source>
</evidence>
<dbReference type="Pfam" id="PF15268">
    <property type="entry name" value="Dapper"/>
    <property type="match status" value="1"/>
</dbReference>
<dbReference type="RefSeq" id="XP_033812038.1">
    <property type="nucleotide sequence ID" value="XM_033956147.1"/>
</dbReference>
<dbReference type="PANTHER" id="PTHR15919">
    <property type="entry name" value="DAPPER-RELATED"/>
    <property type="match status" value="1"/>
</dbReference>
<feature type="region of interest" description="Disordered" evidence="3">
    <location>
        <begin position="644"/>
        <end position="666"/>
    </location>
</feature>
<evidence type="ECO:0000313" key="5">
    <source>
        <dbReference type="RefSeq" id="XP_033812038.1"/>
    </source>
</evidence>
<organism evidence="4 5">
    <name type="scientific">Geotrypetes seraphini</name>
    <name type="common">Gaboon caecilian</name>
    <name type="synonym">Caecilia seraphini</name>
    <dbReference type="NCBI Taxonomy" id="260995"/>
    <lineage>
        <taxon>Eukaryota</taxon>
        <taxon>Metazoa</taxon>
        <taxon>Chordata</taxon>
        <taxon>Craniata</taxon>
        <taxon>Vertebrata</taxon>
        <taxon>Euteleostomi</taxon>
        <taxon>Amphibia</taxon>
        <taxon>Gymnophiona</taxon>
        <taxon>Geotrypetes</taxon>
    </lineage>
</organism>
<feature type="region of interest" description="Disordered" evidence="3">
    <location>
        <begin position="46"/>
        <end position="77"/>
    </location>
</feature>
<feature type="compositionally biased region" description="Basic and acidic residues" evidence="3">
    <location>
        <begin position="60"/>
        <end position="77"/>
    </location>
</feature>
<dbReference type="GO" id="GO:0005737">
    <property type="term" value="C:cytoplasm"/>
    <property type="evidence" value="ECO:0007669"/>
    <property type="project" value="TreeGrafter"/>
</dbReference>
<dbReference type="PANTHER" id="PTHR15919:SF13">
    <property type="entry name" value="DAPPER HOMOLOG 2"/>
    <property type="match status" value="1"/>
</dbReference>
<feature type="region of interest" description="Disordered" evidence="3">
    <location>
        <begin position="138"/>
        <end position="158"/>
    </location>
</feature>
<proteinExistence type="inferred from homology"/>
<feature type="compositionally biased region" description="Polar residues" evidence="3">
    <location>
        <begin position="235"/>
        <end position="247"/>
    </location>
</feature>
<comment type="similarity">
    <text evidence="1">Belongs to the dapper family.</text>
</comment>
<reference evidence="5" key="1">
    <citation type="submission" date="2025-08" db="UniProtKB">
        <authorList>
            <consortium name="RefSeq"/>
        </authorList>
    </citation>
    <scope>IDENTIFICATION</scope>
</reference>
<dbReference type="InParanoid" id="A0A6P8S485"/>
<evidence type="ECO:0000256" key="3">
    <source>
        <dbReference type="SAM" id="MobiDB-lite"/>
    </source>
</evidence>
<evidence type="ECO:0000313" key="4">
    <source>
        <dbReference type="Proteomes" id="UP000515159"/>
    </source>
</evidence>
<evidence type="ECO:0000256" key="1">
    <source>
        <dbReference type="ARBA" id="ARBA00010807"/>
    </source>
</evidence>
<keyword evidence="2" id="KW-0175">Coiled coil</keyword>
<keyword evidence="4" id="KW-1185">Reference proteome</keyword>
<sequence>MARRAGPPSLWSGSDKVRVGERLQASLAGLLELQLLKEVHRNKVEEALGRRPPGWQQDTVDQKPSRSKREDQVEERNGSWLEEILRGSRKFSVSGILDVDGVPQGGLVCDPGKVTDVGSDSSLLLETNSRLFPQTALNTQAESKPHPGETQDSLEMDSRPSSGFYEISEVGSSSFSDSCMSVCSNCPGESHWSMSSLSHLAPVRENGFPRPRSTDEAAVRLQDLQVQRSVSSNGAQTLATQVCSQRSGSRRPVSTGDLNFPPPFLHLADLSSLPQKELSPHLQLYTCDLVSHTTTDVYRYPSPLHAVALQSPLFTSLSQEELPVAQTIVPAESGPILQNQPCFSPELYRCRLERYIAKLVLRHRCRSALSRSELTLLAGHQKSLSLTSVCNGQLFSSPPGSNMPPRPASAGWKIRRRISTCSHMRSLDSPEGLRESQTLHWDSVTSQESGSIRSSTTDVSKVSEFSLGSLLEDLTLFHEPDAPPLLRLDCCRSLQEPISISSKKWNSLSCNGRELDRLYRGKHTSQELVKAPVSRTGSEHSWLSPREILRKLSVRKKPAPRGNSCCRSEMDVNSVMVRQTNFGSQHWGEKDPREKWSSVLEISSSNTEGLPRKQVQQGSAHLLSRHLSTDSPLHFHLHHGRMHHWGQAPGSSSGLGEANATSSPSLSGDWIQQTVWGKEQASLKAATLEASNTAGANFKVHRARSLKELRRMVCKSMRPFTLGANPSSK</sequence>
<dbReference type="GO" id="GO:1900108">
    <property type="term" value="P:negative regulation of nodal signaling pathway"/>
    <property type="evidence" value="ECO:0007669"/>
    <property type="project" value="TreeGrafter"/>
</dbReference>
<dbReference type="GeneID" id="117365602"/>
<dbReference type="OrthoDB" id="9950432at2759"/>
<dbReference type="KEGG" id="gsh:117365602"/>
<protein>
    <submittedName>
        <fullName evidence="5">Uncharacterized protein LOC117365602 isoform X1</fullName>
    </submittedName>
</protein>
<accession>A0A6P8S485</accession>
<dbReference type="InterPro" id="IPR024843">
    <property type="entry name" value="Dapper"/>
</dbReference>